<evidence type="ECO:0000313" key="4">
    <source>
        <dbReference type="EMBL" id="CAB4719514.1"/>
    </source>
</evidence>
<organism evidence="5">
    <name type="scientific">freshwater metagenome</name>
    <dbReference type="NCBI Taxonomy" id="449393"/>
    <lineage>
        <taxon>unclassified sequences</taxon>
        <taxon>metagenomes</taxon>
        <taxon>ecological metagenomes</taxon>
    </lineage>
</organism>
<evidence type="ECO:0000313" key="6">
    <source>
        <dbReference type="EMBL" id="CAB4847176.1"/>
    </source>
</evidence>
<accession>A0A6J6ZAR3</accession>
<evidence type="ECO:0000313" key="5">
    <source>
        <dbReference type="EMBL" id="CAB4816666.1"/>
    </source>
</evidence>
<dbReference type="Gene3D" id="1.10.10.2120">
    <property type="match status" value="1"/>
</dbReference>
<proteinExistence type="predicted"/>
<dbReference type="EMBL" id="CAFAAO010000043">
    <property type="protein sequence ID" value="CAB4816666.1"/>
    <property type="molecule type" value="Genomic_DNA"/>
</dbReference>
<evidence type="ECO:0000259" key="1">
    <source>
        <dbReference type="Pfam" id="PF03417"/>
    </source>
</evidence>
<dbReference type="EMBL" id="CAFBPK010000032">
    <property type="protein sequence ID" value="CAB5028850.1"/>
    <property type="molecule type" value="Genomic_DNA"/>
</dbReference>
<evidence type="ECO:0000313" key="3">
    <source>
        <dbReference type="EMBL" id="CAB4342894.1"/>
    </source>
</evidence>
<dbReference type="EMBL" id="CAEZYC010000115">
    <property type="protein sequence ID" value="CAB4719514.1"/>
    <property type="molecule type" value="Genomic_DNA"/>
</dbReference>
<dbReference type="EMBL" id="CAESAI010000035">
    <property type="protein sequence ID" value="CAB4342894.1"/>
    <property type="molecule type" value="Genomic_DNA"/>
</dbReference>
<dbReference type="PANTHER" id="PTHR34180:SF1">
    <property type="entry name" value="BETA-ALANYL-DOPAMINE_CARCININE HYDROLASE"/>
    <property type="match status" value="1"/>
</dbReference>
<dbReference type="AlphaFoldDB" id="A0A6J6ZAR3"/>
<dbReference type="InterPro" id="IPR047794">
    <property type="entry name" value="C45_proenzyme-like"/>
</dbReference>
<dbReference type="EMBL" id="CAESAD010000001">
    <property type="protein sequence ID" value="CAB4329280.1"/>
    <property type="molecule type" value="Genomic_DNA"/>
</dbReference>
<name>A0A6J6ZAR3_9ZZZZ</name>
<dbReference type="InterPro" id="IPR047801">
    <property type="entry name" value="Peptidase_C45"/>
</dbReference>
<dbReference type="Pfam" id="PF03417">
    <property type="entry name" value="AAT"/>
    <property type="match status" value="1"/>
</dbReference>
<dbReference type="PANTHER" id="PTHR34180">
    <property type="entry name" value="PEPTIDASE C45"/>
    <property type="match status" value="1"/>
</dbReference>
<feature type="domain" description="Peptidase C45 hydrolase" evidence="1">
    <location>
        <begin position="111"/>
        <end position="290"/>
    </location>
</feature>
<dbReference type="Gene3D" id="3.60.60.10">
    <property type="entry name" value="Penicillin V Acylase, Chain A"/>
    <property type="match status" value="1"/>
</dbReference>
<evidence type="ECO:0000313" key="7">
    <source>
        <dbReference type="EMBL" id="CAB5028850.1"/>
    </source>
</evidence>
<evidence type="ECO:0000313" key="2">
    <source>
        <dbReference type="EMBL" id="CAB4329280.1"/>
    </source>
</evidence>
<dbReference type="NCBIfam" id="NF040521">
    <property type="entry name" value="C45_proenzyme"/>
    <property type="match status" value="1"/>
</dbReference>
<gene>
    <name evidence="4" type="ORF">UFOPK2648_01351</name>
    <name evidence="5" type="ORF">UFOPK3037_01725</name>
    <name evidence="6" type="ORF">UFOPK3278_00527</name>
    <name evidence="3" type="ORF">UFOPK3406_01176</name>
    <name evidence="2" type="ORF">UFOPK3925_00004</name>
    <name evidence="7" type="ORF">UFOPK4097_01446</name>
</gene>
<protein>
    <submittedName>
        <fullName evidence="5">Unannotated protein</fullName>
    </submittedName>
</protein>
<sequence>MALNIVTASGSGSQRGTQIGEQLADLLLVAWNRWVFHFSKNDVDAEDLAQRLTEVGGWETAERFCPDLVAELEAMAQAANMPWYQVAALSMLDESWALTGGMGCTAVAITRENSRAAGQNMDLPDWTNGLQTVLNVKDESGLGVIAATYPGSLATMGMNSNGVIVVVNALDLATNMTGMPVDFVTRGALHQPTAADAIAYIREIPHAVGQNYTVLDSKDLFMVEAAADQVLDVPVHDQVSVHTNHAFTREYTGSEGSYARFAAIAENREQFNDAQDIKSALLNKDTGVCITLGRWREDMYSFMGLVGDANSKQAWVNAAPAYDGNFEEVAFLGN</sequence>
<dbReference type="InterPro" id="IPR005079">
    <property type="entry name" value="Peptidase_C45_hydrolase"/>
</dbReference>
<reference evidence="5" key="1">
    <citation type="submission" date="2020-05" db="EMBL/GenBank/DDBJ databases">
        <authorList>
            <person name="Chiriac C."/>
            <person name="Salcher M."/>
            <person name="Ghai R."/>
            <person name="Kavagutti S V."/>
        </authorList>
    </citation>
    <scope>NUCLEOTIDE SEQUENCE</scope>
</reference>
<dbReference type="EMBL" id="CAFBIX010000014">
    <property type="protein sequence ID" value="CAB4847176.1"/>
    <property type="molecule type" value="Genomic_DNA"/>
</dbReference>